<dbReference type="GO" id="GO:0009312">
    <property type="term" value="P:oligosaccharide biosynthetic process"/>
    <property type="evidence" value="ECO:0007669"/>
    <property type="project" value="InterPro"/>
</dbReference>
<evidence type="ECO:0000313" key="1">
    <source>
        <dbReference type="EMBL" id="PVY96719.1"/>
    </source>
</evidence>
<keyword evidence="2" id="KW-1185">Reference proteome</keyword>
<dbReference type="CDD" id="cd02440">
    <property type="entry name" value="AdoMet_MTases"/>
    <property type="match status" value="1"/>
</dbReference>
<dbReference type="GO" id="GO:0008757">
    <property type="term" value="F:S-adenosylmethionine-dependent methyltransferase activity"/>
    <property type="evidence" value="ECO:0007669"/>
    <property type="project" value="InterPro"/>
</dbReference>
<dbReference type="PANTHER" id="PTHR43464">
    <property type="entry name" value="METHYLTRANSFERASE"/>
    <property type="match status" value="1"/>
</dbReference>
<sequence length="202" mass="22518">MSLPAEHFDDIYAREDDPWGIEHGWYEERKRACVLAALPRERYARAFEPGCAGGALSAGLAGRCDALVCWDPVTRAVEAARARLAEQGHVRVEQAAVPARTPDGTFDLVVVSELVYYLDADDREAFWRVVEDALRPGGHLLAVHWLREAPEYPVEGAAVHDELASRSAFARTVRHEEADFRLEVYTRVPPAPRSVAEETGLR</sequence>
<accession>A0A2U1EAI1</accession>
<dbReference type="InterPro" id="IPR008715">
    <property type="entry name" value="SAM-MeTfrase_NodS-like"/>
</dbReference>
<dbReference type="OrthoDB" id="116799at2"/>
<dbReference type="PANTHER" id="PTHR43464:SF93">
    <property type="entry name" value="METHYLTRANSFERASE DOMAIN-CONTAINING PROTEIN"/>
    <property type="match status" value="1"/>
</dbReference>
<proteinExistence type="predicted"/>
<dbReference type="Gene3D" id="3.40.50.150">
    <property type="entry name" value="Vaccinia Virus protein VP39"/>
    <property type="match status" value="1"/>
</dbReference>
<comment type="caution">
    <text evidence="1">The sequence shown here is derived from an EMBL/GenBank/DDBJ whole genome shotgun (WGS) entry which is preliminary data.</text>
</comment>
<organism evidence="1 2">
    <name type="scientific">Actinomycetospora cinnamomea</name>
    <dbReference type="NCBI Taxonomy" id="663609"/>
    <lineage>
        <taxon>Bacteria</taxon>
        <taxon>Bacillati</taxon>
        <taxon>Actinomycetota</taxon>
        <taxon>Actinomycetes</taxon>
        <taxon>Pseudonocardiales</taxon>
        <taxon>Pseudonocardiaceae</taxon>
        <taxon>Actinomycetospora</taxon>
    </lineage>
</organism>
<dbReference type="AlphaFoldDB" id="A0A2U1EAI1"/>
<dbReference type="Proteomes" id="UP000245639">
    <property type="component" value="Unassembled WGS sequence"/>
</dbReference>
<dbReference type="EMBL" id="QEKW01000028">
    <property type="protein sequence ID" value="PVY96719.1"/>
    <property type="molecule type" value="Genomic_DNA"/>
</dbReference>
<dbReference type="RefSeq" id="WP_116711284.1">
    <property type="nucleotide sequence ID" value="NZ_QEKW01000028.1"/>
</dbReference>
<dbReference type="Pfam" id="PF05401">
    <property type="entry name" value="NodS"/>
    <property type="match status" value="1"/>
</dbReference>
<evidence type="ECO:0000313" key="2">
    <source>
        <dbReference type="Proteomes" id="UP000245639"/>
    </source>
</evidence>
<dbReference type="InterPro" id="IPR029063">
    <property type="entry name" value="SAM-dependent_MTases_sf"/>
</dbReference>
<reference evidence="1 2" key="1">
    <citation type="submission" date="2018-04" db="EMBL/GenBank/DDBJ databases">
        <title>Genomic Encyclopedia of Type Strains, Phase IV (KMG-IV): sequencing the most valuable type-strain genomes for metagenomic binning, comparative biology and taxonomic classification.</title>
        <authorList>
            <person name="Goeker M."/>
        </authorList>
    </citation>
    <scope>NUCLEOTIDE SEQUENCE [LARGE SCALE GENOMIC DNA]</scope>
    <source>
        <strain evidence="1 2">DSM 45771</strain>
    </source>
</reference>
<protein>
    <submittedName>
        <fullName evidence="1">Nodulation protein S (NodS)</fullName>
    </submittedName>
</protein>
<name>A0A2U1EAI1_9PSEU</name>
<dbReference type="SUPFAM" id="SSF53335">
    <property type="entry name" value="S-adenosyl-L-methionine-dependent methyltransferases"/>
    <property type="match status" value="1"/>
</dbReference>
<gene>
    <name evidence="1" type="ORF">C8D89_12828</name>
</gene>